<dbReference type="OrthoDB" id="2614725at2759"/>
<accession>A0A9P7FIE4</accession>
<keyword evidence="2" id="KW-1185">Reference proteome</keyword>
<dbReference type="Proteomes" id="UP000823399">
    <property type="component" value="Unassembled WGS sequence"/>
</dbReference>
<dbReference type="AlphaFoldDB" id="A0A9P7FIE4"/>
<sequence>MNLLEGYTPGTVARPDATREPLAARNWDLNNAGIVPALRNRVSLDDKRVLDVITEARAHSTDSEDPIAT</sequence>
<proteinExistence type="predicted"/>
<dbReference type="GeneID" id="64703095"/>
<comment type="caution">
    <text evidence="1">The sequence shown here is derived from an EMBL/GenBank/DDBJ whole genome shotgun (WGS) entry which is preliminary data.</text>
</comment>
<gene>
    <name evidence="1" type="ORF">F5147DRAFT_767088</name>
</gene>
<dbReference type="RefSeq" id="XP_041299436.1">
    <property type="nucleotide sequence ID" value="XM_041440836.1"/>
</dbReference>
<protein>
    <submittedName>
        <fullName evidence="1">Uncharacterized protein</fullName>
    </submittedName>
</protein>
<evidence type="ECO:0000313" key="2">
    <source>
        <dbReference type="Proteomes" id="UP000823399"/>
    </source>
</evidence>
<dbReference type="EMBL" id="JABBWM010000002">
    <property type="protein sequence ID" value="KAG2119610.1"/>
    <property type="molecule type" value="Genomic_DNA"/>
</dbReference>
<reference evidence="1" key="1">
    <citation type="journal article" date="2020" name="New Phytol.">
        <title>Comparative genomics reveals dynamic genome evolution in host specialist ectomycorrhizal fungi.</title>
        <authorList>
            <person name="Lofgren L.A."/>
            <person name="Nguyen N.H."/>
            <person name="Vilgalys R."/>
            <person name="Ruytinx J."/>
            <person name="Liao H.L."/>
            <person name="Branco S."/>
            <person name="Kuo A."/>
            <person name="LaButti K."/>
            <person name="Lipzen A."/>
            <person name="Andreopoulos W."/>
            <person name="Pangilinan J."/>
            <person name="Riley R."/>
            <person name="Hundley H."/>
            <person name="Na H."/>
            <person name="Barry K."/>
            <person name="Grigoriev I.V."/>
            <person name="Stajich J.E."/>
            <person name="Kennedy P.G."/>
        </authorList>
    </citation>
    <scope>NUCLEOTIDE SEQUENCE</scope>
    <source>
        <strain evidence="1">FC423</strain>
    </source>
</reference>
<evidence type="ECO:0000313" key="1">
    <source>
        <dbReference type="EMBL" id="KAG2119610.1"/>
    </source>
</evidence>
<organism evidence="1 2">
    <name type="scientific">Suillus discolor</name>
    <dbReference type="NCBI Taxonomy" id="1912936"/>
    <lineage>
        <taxon>Eukaryota</taxon>
        <taxon>Fungi</taxon>
        <taxon>Dikarya</taxon>
        <taxon>Basidiomycota</taxon>
        <taxon>Agaricomycotina</taxon>
        <taxon>Agaricomycetes</taxon>
        <taxon>Agaricomycetidae</taxon>
        <taxon>Boletales</taxon>
        <taxon>Suillineae</taxon>
        <taxon>Suillaceae</taxon>
        <taxon>Suillus</taxon>
    </lineage>
</organism>
<name>A0A9P7FIE4_9AGAM</name>